<protein>
    <submittedName>
        <fullName evidence="2">Alpha/beta hydrolase</fullName>
    </submittedName>
</protein>
<keyword evidence="3" id="KW-1185">Reference proteome</keyword>
<gene>
    <name evidence="2" type="ORF">L0665_02720</name>
</gene>
<dbReference type="GO" id="GO:0016787">
    <property type="term" value="F:hydrolase activity"/>
    <property type="evidence" value="ECO:0007669"/>
    <property type="project" value="UniProtKB-KW"/>
</dbReference>
<dbReference type="Proteomes" id="UP001143747">
    <property type="component" value="Unassembled WGS sequence"/>
</dbReference>
<evidence type="ECO:0000259" key="1">
    <source>
        <dbReference type="Pfam" id="PF00561"/>
    </source>
</evidence>
<accession>A0A9Q4KUL5</accession>
<name>A0A9Q4KUL5_9EURY</name>
<dbReference type="PANTHER" id="PTHR43433">
    <property type="entry name" value="HYDROLASE, ALPHA/BETA FOLD FAMILY PROTEIN"/>
    <property type="match status" value="1"/>
</dbReference>
<dbReference type="AlphaFoldDB" id="A0A9Q4KUL5"/>
<dbReference type="PANTHER" id="PTHR43433:SF5">
    <property type="entry name" value="AB HYDROLASE-1 DOMAIN-CONTAINING PROTEIN"/>
    <property type="match status" value="1"/>
</dbReference>
<dbReference type="RefSeq" id="WP_274924180.1">
    <property type="nucleotide sequence ID" value="NZ_JAKELO010000002.1"/>
</dbReference>
<evidence type="ECO:0000313" key="2">
    <source>
        <dbReference type="EMBL" id="MDE4907530.1"/>
    </source>
</evidence>
<dbReference type="InterPro" id="IPR029058">
    <property type="entry name" value="AB_hydrolase_fold"/>
</dbReference>
<organism evidence="2 3">
    <name type="scientific">Methanogenium marinum</name>
    <dbReference type="NCBI Taxonomy" id="348610"/>
    <lineage>
        <taxon>Archaea</taxon>
        <taxon>Methanobacteriati</taxon>
        <taxon>Methanobacteriota</taxon>
        <taxon>Stenosarchaea group</taxon>
        <taxon>Methanomicrobia</taxon>
        <taxon>Methanomicrobiales</taxon>
        <taxon>Methanomicrobiaceae</taxon>
        <taxon>Methanogenium</taxon>
    </lineage>
</organism>
<dbReference type="InterPro" id="IPR000073">
    <property type="entry name" value="AB_hydrolase_1"/>
</dbReference>
<feature type="domain" description="AB hydrolase-1" evidence="1">
    <location>
        <begin position="72"/>
        <end position="179"/>
    </location>
</feature>
<keyword evidence="2" id="KW-0378">Hydrolase</keyword>
<sequence>MKKTALTALTLLLALCILFACGCTAPVTTEPTALPTETVIQPVSFDDAPVQYSDVNGITLAYREFGTENTEPLLMIIGFGSTMEHWNTTFVGILAENYHIYAYDHRDMGESSESDTQFTIPQLADDAAGLITALGYESMNTYSVSMGSSVTQELLIAHPEKVRKAILSSASYSASIPETEKLHGLLEESAENTDVPEGVRKEAVANLEWEGAYDGLSGITNNVMLITGTADDITPQSVAVDIAGQINGSWLVRFKGIPHAGSSYAPVEYGTIVTTFLEMDESPA</sequence>
<dbReference type="InterPro" id="IPR050471">
    <property type="entry name" value="AB_hydrolase"/>
</dbReference>
<reference evidence="2" key="1">
    <citation type="submission" date="2022-01" db="EMBL/GenBank/DDBJ databases">
        <title>Draft genome of Methanogenium marinum DSM 15558.</title>
        <authorList>
            <person name="Chen S.-C."/>
            <person name="You Y.-T."/>
        </authorList>
    </citation>
    <scope>NUCLEOTIDE SEQUENCE</scope>
    <source>
        <strain evidence="2">DSM 15558</strain>
    </source>
</reference>
<proteinExistence type="predicted"/>
<dbReference type="PROSITE" id="PS51257">
    <property type="entry name" value="PROKAR_LIPOPROTEIN"/>
    <property type="match status" value="1"/>
</dbReference>
<dbReference type="SUPFAM" id="SSF53474">
    <property type="entry name" value="alpha/beta-Hydrolases"/>
    <property type="match status" value="1"/>
</dbReference>
<dbReference type="EMBL" id="JAKELO010000002">
    <property type="protein sequence ID" value="MDE4907530.1"/>
    <property type="molecule type" value="Genomic_DNA"/>
</dbReference>
<evidence type="ECO:0000313" key="3">
    <source>
        <dbReference type="Proteomes" id="UP001143747"/>
    </source>
</evidence>
<dbReference type="Pfam" id="PF00561">
    <property type="entry name" value="Abhydrolase_1"/>
    <property type="match status" value="1"/>
</dbReference>
<dbReference type="Gene3D" id="3.40.50.1820">
    <property type="entry name" value="alpha/beta hydrolase"/>
    <property type="match status" value="1"/>
</dbReference>
<comment type="caution">
    <text evidence="2">The sequence shown here is derived from an EMBL/GenBank/DDBJ whole genome shotgun (WGS) entry which is preliminary data.</text>
</comment>